<dbReference type="Proteomes" id="UP000627838">
    <property type="component" value="Unassembled WGS sequence"/>
</dbReference>
<protein>
    <submittedName>
        <fullName evidence="1">S-formylglutathione hydrolase FrmB</fullName>
    </submittedName>
</protein>
<comment type="caution">
    <text evidence="1">The sequence shown here is derived from an EMBL/GenBank/DDBJ whole genome shotgun (WGS) entry which is preliminary data.</text>
</comment>
<keyword evidence="1" id="KW-0378">Hydrolase</keyword>
<proteinExistence type="predicted"/>
<dbReference type="InterPro" id="IPR029058">
    <property type="entry name" value="AB_hydrolase_fold"/>
</dbReference>
<sequence>MRSATPFTAPADDGATVVAERRPRARVLDLAVRSPVLPGVAHVRLLLPPGWSRGASRTWPALWLLHGADGRADHRAWTDHTDLEDLTADADVIIVMPDGGACGNYTDWWNRGAGGVPQWETFHLAELRQILERGYRAGGESAVAGNAMGGFGAMAYAARHRGLFRAAASFSGPLHTLHADPSALDAADLIELGVAVGEPGRDWTDVWGDPGRQRVVWRQHNPFDLADRLAGVRLYVSAGDGAPGPFDPRPAPAGRDPLEALAHTVGRRFADKLCKLGIPVSTHFYRGTHTWPYWRRELRAALPVLLDEIV</sequence>
<dbReference type="InterPro" id="IPR050583">
    <property type="entry name" value="Mycobacterial_A85_antigen"/>
</dbReference>
<dbReference type="RefSeq" id="WP_192763324.1">
    <property type="nucleotide sequence ID" value="NZ_JADBDZ010000001.1"/>
</dbReference>
<accession>A0ABR9K4C1</accession>
<dbReference type="GO" id="GO:0016787">
    <property type="term" value="F:hydrolase activity"/>
    <property type="evidence" value="ECO:0007669"/>
    <property type="project" value="UniProtKB-KW"/>
</dbReference>
<dbReference type="Gene3D" id="3.40.50.1820">
    <property type="entry name" value="alpha/beta hydrolase"/>
    <property type="match status" value="1"/>
</dbReference>
<evidence type="ECO:0000313" key="1">
    <source>
        <dbReference type="EMBL" id="MBE1537453.1"/>
    </source>
</evidence>
<reference evidence="1 2" key="1">
    <citation type="submission" date="2020-10" db="EMBL/GenBank/DDBJ databases">
        <title>Sequencing the genomes of 1000 actinobacteria strains.</title>
        <authorList>
            <person name="Klenk H.-P."/>
        </authorList>
    </citation>
    <scope>NUCLEOTIDE SEQUENCE [LARGE SCALE GENOMIC DNA]</scope>
    <source>
        <strain evidence="1 2">DSM 46744</strain>
    </source>
</reference>
<keyword evidence="2" id="KW-1185">Reference proteome</keyword>
<evidence type="ECO:0000313" key="2">
    <source>
        <dbReference type="Proteomes" id="UP000627838"/>
    </source>
</evidence>
<dbReference type="SUPFAM" id="SSF53474">
    <property type="entry name" value="alpha/beta-Hydrolases"/>
    <property type="match status" value="1"/>
</dbReference>
<dbReference type="EMBL" id="JADBDZ010000001">
    <property type="protein sequence ID" value="MBE1537453.1"/>
    <property type="molecule type" value="Genomic_DNA"/>
</dbReference>
<dbReference type="PANTHER" id="PTHR48098:SF1">
    <property type="entry name" value="DIACYLGLYCEROL ACYLTRANSFERASE_MYCOLYLTRANSFERASE AG85A"/>
    <property type="match status" value="1"/>
</dbReference>
<gene>
    <name evidence="1" type="ORF">H4W34_007286</name>
</gene>
<dbReference type="PANTHER" id="PTHR48098">
    <property type="entry name" value="ENTEROCHELIN ESTERASE-RELATED"/>
    <property type="match status" value="1"/>
</dbReference>
<organism evidence="1 2">
    <name type="scientific">Actinomadura algeriensis</name>
    <dbReference type="NCBI Taxonomy" id="1679523"/>
    <lineage>
        <taxon>Bacteria</taxon>
        <taxon>Bacillati</taxon>
        <taxon>Actinomycetota</taxon>
        <taxon>Actinomycetes</taxon>
        <taxon>Streptosporangiales</taxon>
        <taxon>Thermomonosporaceae</taxon>
        <taxon>Actinomadura</taxon>
    </lineage>
</organism>
<dbReference type="Pfam" id="PF00756">
    <property type="entry name" value="Esterase"/>
    <property type="match status" value="1"/>
</dbReference>
<name>A0ABR9K4C1_9ACTN</name>
<dbReference type="InterPro" id="IPR000801">
    <property type="entry name" value="Esterase-like"/>
</dbReference>